<evidence type="ECO:0000313" key="2">
    <source>
        <dbReference type="Proteomes" id="UP001055439"/>
    </source>
</evidence>
<gene>
    <name evidence="1" type="ORF">MUK42_03575</name>
</gene>
<evidence type="ECO:0000313" key="1">
    <source>
        <dbReference type="EMBL" id="URE35970.1"/>
    </source>
</evidence>
<dbReference type="EMBL" id="CP097510">
    <property type="protein sequence ID" value="URE35970.1"/>
    <property type="molecule type" value="Genomic_DNA"/>
</dbReference>
<dbReference type="AlphaFoldDB" id="A0A9E7HLJ5"/>
<protein>
    <submittedName>
        <fullName evidence="1">Plant-specific domain TIGR01615 family protein</fullName>
    </submittedName>
</protein>
<name>A0A9E7HLJ5_9LILI</name>
<sequence length="69" mass="7569">MEEIASLAPTFTGTSTGNVSSRRWTSDSAISSWSSSYRLRFLIGFDSGRRWRDRSGARRRKGGGLVGIG</sequence>
<dbReference type="Proteomes" id="UP001055439">
    <property type="component" value="Chromosome 8"/>
</dbReference>
<proteinExistence type="predicted"/>
<accession>A0A9E7HLJ5</accession>
<keyword evidence="2" id="KW-1185">Reference proteome</keyword>
<reference evidence="1" key="1">
    <citation type="submission" date="2022-05" db="EMBL/GenBank/DDBJ databases">
        <title>The Musa troglodytarum L. genome provides insights into the mechanism of non-climacteric behaviour and enrichment of carotenoids.</title>
        <authorList>
            <person name="Wang J."/>
        </authorList>
    </citation>
    <scope>NUCLEOTIDE SEQUENCE</scope>
    <source>
        <tissue evidence="1">Leaf</tissue>
    </source>
</reference>
<organism evidence="1 2">
    <name type="scientific">Musa troglodytarum</name>
    <name type="common">fe'i banana</name>
    <dbReference type="NCBI Taxonomy" id="320322"/>
    <lineage>
        <taxon>Eukaryota</taxon>
        <taxon>Viridiplantae</taxon>
        <taxon>Streptophyta</taxon>
        <taxon>Embryophyta</taxon>
        <taxon>Tracheophyta</taxon>
        <taxon>Spermatophyta</taxon>
        <taxon>Magnoliopsida</taxon>
        <taxon>Liliopsida</taxon>
        <taxon>Zingiberales</taxon>
        <taxon>Musaceae</taxon>
        <taxon>Musa</taxon>
    </lineage>
</organism>